<protein>
    <submittedName>
        <fullName evidence="1">Uncharacterized protein</fullName>
    </submittedName>
</protein>
<reference evidence="1" key="1">
    <citation type="submission" date="2021-10" db="EMBL/GenBank/DDBJ databases">
        <authorList>
            <person name="Dean J.D."/>
            <person name="Kim M.K."/>
            <person name="Newey C.N."/>
            <person name="Stoker T.S."/>
            <person name="Thompson D.W."/>
            <person name="Grose J.H."/>
        </authorList>
    </citation>
    <scope>NUCLEOTIDE SEQUENCE</scope>
    <source>
        <strain evidence="1">BT635</strain>
    </source>
</reference>
<accession>A0ABS8ABR7</accession>
<sequence length="112" mass="13479">MQEYTSVEDQVLYGLDKINKDRKVEISLHDLVFVVKTIEELNRFFHQPMHYPSLDDVVKYMGNVNTGAYSLIYRMQYKMLWDYLPEDIKNQMGWETEELVNPNPPYYFQSKD</sequence>
<comment type="caution">
    <text evidence="1">The sequence shown here is derived from an EMBL/GenBank/DDBJ whole genome shotgun (WGS) entry which is preliminary data.</text>
</comment>
<evidence type="ECO:0000313" key="1">
    <source>
        <dbReference type="EMBL" id="MCB2376670.1"/>
    </source>
</evidence>
<evidence type="ECO:0000313" key="2">
    <source>
        <dbReference type="Proteomes" id="UP001165297"/>
    </source>
</evidence>
<dbReference type="Proteomes" id="UP001165297">
    <property type="component" value="Unassembled WGS sequence"/>
</dbReference>
<organism evidence="1 2">
    <name type="scientific">Hymenobacter nitidus</name>
    <dbReference type="NCBI Taxonomy" id="2880929"/>
    <lineage>
        <taxon>Bacteria</taxon>
        <taxon>Pseudomonadati</taxon>
        <taxon>Bacteroidota</taxon>
        <taxon>Cytophagia</taxon>
        <taxon>Cytophagales</taxon>
        <taxon>Hymenobacteraceae</taxon>
        <taxon>Hymenobacter</taxon>
    </lineage>
</organism>
<dbReference type="RefSeq" id="WP_226182828.1">
    <property type="nucleotide sequence ID" value="NZ_JAJADQ010000002.1"/>
</dbReference>
<gene>
    <name evidence="1" type="ORF">LGH70_03715</name>
</gene>
<keyword evidence="2" id="KW-1185">Reference proteome</keyword>
<proteinExistence type="predicted"/>
<name>A0ABS8ABR7_9BACT</name>
<dbReference type="EMBL" id="JAJADQ010000002">
    <property type="protein sequence ID" value="MCB2376670.1"/>
    <property type="molecule type" value="Genomic_DNA"/>
</dbReference>